<evidence type="ECO:0000256" key="1">
    <source>
        <dbReference type="SAM" id="MobiDB-lite"/>
    </source>
</evidence>
<gene>
    <name evidence="2" type="ORF">A2538_01170</name>
</gene>
<dbReference type="AlphaFoldDB" id="A0A1F6PE00"/>
<dbReference type="EMBL" id="MFRE01000009">
    <property type="protein sequence ID" value="OGH94395.1"/>
    <property type="molecule type" value="Genomic_DNA"/>
</dbReference>
<protein>
    <submittedName>
        <fullName evidence="2">Uncharacterized protein</fullName>
    </submittedName>
</protein>
<sequence length="108" mass="12581">MPKKHNPDQWDLPFQDAPRSESETTTPQPEQAPDPTRTHRPAVEEEPEDIERPSYVREDGVAIFPTDPPETPGQEWKRLGHIVDKKQREQRNNAAIRERLTRPHTDND</sequence>
<feature type="compositionally biased region" description="Basic and acidic residues" evidence="1">
    <location>
        <begin position="75"/>
        <end position="108"/>
    </location>
</feature>
<feature type="region of interest" description="Disordered" evidence="1">
    <location>
        <begin position="1"/>
        <end position="108"/>
    </location>
</feature>
<accession>A0A1F6PE00</accession>
<evidence type="ECO:0000313" key="2">
    <source>
        <dbReference type="EMBL" id="OGH94395.1"/>
    </source>
</evidence>
<evidence type="ECO:0000313" key="3">
    <source>
        <dbReference type="Proteomes" id="UP000178254"/>
    </source>
</evidence>
<proteinExistence type="predicted"/>
<organism evidence="2 3">
    <name type="scientific">Candidatus Magasanikbacteria bacterium RIFOXYD2_FULL_41_14</name>
    <dbReference type="NCBI Taxonomy" id="1798709"/>
    <lineage>
        <taxon>Bacteria</taxon>
        <taxon>Candidatus Magasanikiibacteriota</taxon>
    </lineage>
</organism>
<feature type="compositionally biased region" description="Basic and acidic residues" evidence="1">
    <location>
        <begin position="50"/>
        <end position="60"/>
    </location>
</feature>
<comment type="caution">
    <text evidence="2">The sequence shown here is derived from an EMBL/GenBank/DDBJ whole genome shotgun (WGS) entry which is preliminary data.</text>
</comment>
<name>A0A1F6PE00_9BACT</name>
<reference evidence="2 3" key="1">
    <citation type="journal article" date="2016" name="Nat. Commun.">
        <title>Thousands of microbial genomes shed light on interconnected biogeochemical processes in an aquifer system.</title>
        <authorList>
            <person name="Anantharaman K."/>
            <person name="Brown C.T."/>
            <person name="Hug L.A."/>
            <person name="Sharon I."/>
            <person name="Castelle C.J."/>
            <person name="Probst A.J."/>
            <person name="Thomas B.C."/>
            <person name="Singh A."/>
            <person name="Wilkins M.J."/>
            <person name="Karaoz U."/>
            <person name="Brodie E.L."/>
            <person name="Williams K.H."/>
            <person name="Hubbard S.S."/>
            <person name="Banfield J.F."/>
        </authorList>
    </citation>
    <scope>NUCLEOTIDE SEQUENCE [LARGE SCALE GENOMIC DNA]</scope>
</reference>
<dbReference type="STRING" id="1798709.A2538_01170"/>
<dbReference type="Proteomes" id="UP000178254">
    <property type="component" value="Unassembled WGS sequence"/>
</dbReference>